<organism evidence="2 3">
    <name type="scientific">Folsomia candida</name>
    <name type="common">Springtail</name>
    <dbReference type="NCBI Taxonomy" id="158441"/>
    <lineage>
        <taxon>Eukaryota</taxon>
        <taxon>Metazoa</taxon>
        <taxon>Ecdysozoa</taxon>
        <taxon>Arthropoda</taxon>
        <taxon>Hexapoda</taxon>
        <taxon>Collembola</taxon>
        <taxon>Entomobryomorpha</taxon>
        <taxon>Isotomoidea</taxon>
        <taxon>Isotomidae</taxon>
        <taxon>Proisotominae</taxon>
        <taxon>Folsomia</taxon>
    </lineage>
</organism>
<dbReference type="PANTHER" id="PTHR46672">
    <property type="entry name" value="OS08G0495500 PROTEIN-RELATED"/>
    <property type="match status" value="1"/>
</dbReference>
<reference evidence="2 3" key="1">
    <citation type="submission" date="2015-12" db="EMBL/GenBank/DDBJ databases">
        <title>The genome of Folsomia candida.</title>
        <authorList>
            <person name="Faddeeva A."/>
            <person name="Derks M.F."/>
            <person name="Anvar Y."/>
            <person name="Smit S."/>
            <person name="Van Straalen N."/>
            <person name="Roelofs D."/>
        </authorList>
    </citation>
    <scope>NUCLEOTIDE SEQUENCE [LARGE SCALE GENOMIC DNA]</scope>
    <source>
        <strain evidence="2 3">VU population</strain>
        <tissue evidence="2">Whole body</tissue>
    </source>
</reference>
<dbReference type="Gene3D" id="3.30.710.10">
    <property type="entry name" value="Potassium Channel Kv1.1, Chain A"/>
    <property type="match status" value="1"/>
</dbReference>
<dbReference type="EMBL" id="LNIX01000023">
    <property type="protein sequence ID" value="OXA43267.1"/>
    <property type="molecule type" value="Genomic_DNA"/>
</dbReference>
<dbReference type="InterPro" id="IPR011333">
    <property type="entry name" value="SKP1/BTB/POZ_sf"/>
</dbReference>
<dbReference type="SUPFAM" id="SSF54695">
    <property type="entry name" value="POZ domain"/>
    <property type="match status" value="1"/>
</dbReference>
<dbReference type="PANTHER" id="PTHR46672:SF8">
    <property type="entry name" value="BTB DOMAIN-CONTAINING PROTEIN"/>
    <property type="match status" value="1"/>
</dbReference>
<dbReference type="PROSITE" id="PS50097">
    <property type="entry name" value="BTB"/>
    <property type="match status" value="1"/>
</dbReference>
<dbReference type="OrthoDB" id="6434522at2759"/>
<dbReference type="CDD" id="cd18186">
    <property type="entry name" value="BTB_POZ_ZBTB_KLHL-like"/>
    <property type="match status" value="1"/>
</dbReference>
<dbReference type="SMART" id="SM00225">
    <property type="entry name" value="BTB"/>
    <property type="match status" value="1"/>
</dbReference>
<feature type="domain" description="BTB" evidence="1">
    <location>
        <begin position="187"/>
        <end position="255"/>
    </location>
</feature>
<protein>
    <submittedName>
        <fullName evidence="2">Protein roadkill</fullName>
    </submittedName>
</protein>
<evidence type="ECO:0000313" key="3">
    <source>
        <dbReference type="Proteomes" id="UP000198287"/>
    </source>
</evidence>
<evidence type="ECO:0000313" key="2">
    <source>
        <dbReference type="EMBL" id="OXA43267.1"/>
    </source>
</evidence>
<dbReference type="Pfam" id="PF00651">
    <property type="entry name" value="BTB"/>
    <property type="match status" value="1"/>
</dbReference>
<dbReference type="InterPro" id="IPR000210">
    <property type="entry name" value="BTB/POZ_dom"/>
</dbReference>
<keyword evidence="3" id="KW-1185">Reference proteome</keyword>
<comment type="caution">
    <text evidence="2">The sequence shown here is derived from an EMBL/GenBank/DDBJ whole genome shotgun (WGS) entry which is preliminary data.</text>
</comment>
<proteinExistence type="predicted"/>
<dbReference type="InterPro" id="IPR044714">
    <property type="entry name" value="AtSIBP1-like"/>
</dbReference>
<dbReference type="AlphaFoldDB" id="A0A226DEY2"/>
<name>A0A226DEY2_FOLCA</name>
<dbReference type="Proteomes" id="UP000198287">
    <property type="component" value="Unassembled WGS sequence"/>
</dbReference>
<evidence type="ECO:0000259" key="1">
    <source>
        <dbReference type="PROSITE" id="PS50097"/>
    </source>
</evidence>
<sequence length="269" mass="30535">MQWDIEDFKILLGLEDGLERIRLPFEFGPETGIKSRWEFFFCKDSRGWMGFWLKMLKFEETNINVEVSGRLESQGAIELAQRDSDIEFADSTPETYFSHGTFRSANLTHVVFPNMAKGLKCSYICPTNLHSILTEGTLALRLKFTVFLNKFVDTVKEPACAGIKAKSVCRLNQQNLMLAMFLEGIGSDVTILTRDDQHVKAHKCILSASSSVFRAMFSTQMSEKEAGMVEMSDIGSQALNVFLRFCYTGEIEDNWGEFYAELIYAADKV</sequence>
<gene>
    <name evidence="2" type="ORF">Fcan01_22116</name>
</gene>
<accession>A0A226DEY2</accession>